<dbReference type="InterPro" id="IPR036383">
    <property type="entry name" value="TSP1_rpt_sf"/>
</dbReference>
<evidence type="ECO:0000256" key="6">
    <source>
        <dbReference type="ARBA" id="ARBA00023049"/>
    </source>
</evidence>
<dbReference type="PRINTS" id="PR01705">
    <property type="entry name" value="TSP1REPEAT"/>
</dbReference>
<dbReference type="EMBL" id="JAUCMV010000004">
    <property type="protein sequence ID" value="KAK0403269.1"/>
    <property type="molecule type" value="Genomic_DNA"/>
</dbReference>
<dbReference type="InterPro" id="IPR041645">
    <property type="entry name" value="ADAMTS_CR_2"/>
</dbReference>
<name>A0AA39HEJ7_9BILA</name>
<organism evidence="12 13">
    <name type="scientific">Steinernema hermaphroditum</name>
    <dbReference type="NCBI Taxonomy" id="289476"/>
    <lineage>
        <taxon>Eukaryota</taxon>
        <taxon>Metazoa</taxon>
        <taxon>Ecdysozoa</taxon>
        <taxon>Nematoda</taxon>
        <taxon>Chromadorea</taxon>
        <taxon>Rhabditida</taxon>
        <taxon>Tylenchina</taxon>
        <taxon>Panagrolaimomorpha</taxon>
        <taxon>Strongyloidoidea</taxon>
        <taxon>Steinernematidae</taxon>
        <taxon>Steinernema</taxon>
    </lineage>
</organism>
<dbReference type="InterPro" id="IPR000884">
    <property type="entry name" value="TSP1_rpt"/>
</dbReference>
<dbReference type="FunFam" id="2.20.100.10:FF:000001">
    <property type="entry name" value="semaphorin-5A isoform X1"/>
    <property type="match status" value="3"/>
</dbReference>
<evidence type="ECO:0000256" key="2">
    <source>
        <dbReference type="ARBA" id="ARBA00022723"/>
    </source>
</evidence>
<dbReference type="Gene3D" id="2.20.100.10">
    <property type="entry name" value="Thrombospondin type-1 (TSP1) repeat"/>
    <property type="match status" value="13"/>
</dbReference>
<evidence type="ECO:0000256" key="5">
    <source>
        <dbReference type="ARBA" id="ARBA00022833"/>
    </source>
</evidence>
<dbReference type="GO" id="GO:0046872">
    <property type="term" value="F:metal ion binding"/>
    <property type="evidence" value="ECO:0007669"/>
    <property type="project" value="UniProtKB-KW"/>
</dbReference>
<evidence type="ECO:0000256" key="4">
    <source>
        <dbReference type="ARBA" id="ARBA00022801"/>
    </source>
</evidence>
<comment type="caution">
    <text evidence="12">The sequence shown here is derived from an EMBL/GenBank/DDBJ whole genome shotgun (WGS) entry which is preliminary data.</text>
</comment>
<dbReference type="Pfam" id="PF00090">
    <property type="entry name" value="TSP_1"/>
    <property type="match status" value="12"/>
</dbReference>
<dbReference type="CDD" id="cd04273">
    <property type="entry name" value="ZnMc_ADAMTS_like"/>
    <property type="match status" value="1"/>
</dbReference>
<feature type="domain" description="Peptidase M12B" evidence="11">
    <location>
        <begin position="307"/>
        <end position="509"/>
    </location>
</feature>
<reference evidence="12" key="1">
    <citation type="submission" date="2023-06" db="EMBL/GenBank/DDBJ databases">
        <title>Genomic analysis of the entomopathogenic nematode Steinernema hermaphroditum.</title>
        <authorList>
            <person name="Schwarz E.M."/>
            <person name="Heppert J.K."/>
            <person name="Baniya A."/>
            <person name="Schwartz H.T."/>
            <person name="Tan C.-H."/>
            <person name="Antoshechkin I."/>
            <person name="Sternberg P.W."/>
            <person name="Goodrich-Blair H."/>
            <person name="Dillman A.R."/>
        </authorList>
    </citation>
    <scope>NUCLEOTIDE SEQUENCE</scope>
    <source>
        <strain evidence="12">PS9179</strain>
        <tissue evidence="12">Whole animal</tissue>
    </source>
</reference>
<dbReference type="PANTHER" id="PTHR22906">
    <property type="entry name" value="PROPERDIN"/>
    <property type="match status" value="1"/>
</dbReference>
<feature type="compositionally biased region" description="Basic and acidic residues" evidence="10">
    <location>
        <begin position="43"/>
        <end position="58"/>
    </location>
</feature>
<evidence type="ECO:0000313" key="13">
    <source>
        <dbReference type="Proteomes" id="UP001175271"/>
    </source>
</evidence>
<keyword evidence="13" id="KW-1185">Reference proteome</keyword>
<evidence type="ECO:0000256" key="3">
    <source>
        <dbReference type="ARBA" id="ARBA00022737"/>
    </source>
</evidence>
<evidence type="ECO:0000256" key="7">
    <source>
        <dbReference type="ARBA" id="ARBA00023157"/>
    </source>
</evidence>
<dbReference type="PROSITE" id="PS50092">
    <property type="entry name" value="TSP1"/>
    <property type="match status" value="13"/>
</dbReference>
<dbReference type="SMART" id="SM00209">
    <property type="entry name" value="TSP1"/>
    <property type="match status" value="13"/>
</dbReference>
<keyword evidence="4" id="KW-0378">Hydrolase</keyword>
<keyword evidence="1" id="KW-0645">Protease</keyword>
<comment type="caution">
    <text evidence="9">Lacks conserved residue(s) required for the propagation of feature annotation.</text>
</comment>
<dbReference type="Gene3D" id="3.40.390.10">
    <property type="entry name" value="Collagenase (Catalytic Domain)"/>
    <property type="match status" value="1"/>
</dbReference>
<evidence type="ECO:0000256" key="9">
    <source>
        <dbReference type="PROSITE-ProRule" id="PRU00276"/>
    </source>
</evidence>
<keyword evidence="3" id="KW-0677">Repeat</keyword>
<feature type="disulfide bond" evidence="9">
    <location>
        <begin position="479"/>
        <end position="484"/>
    </location>
</feature>
<evidence type="ECO:0000256" key="8">
    <source>
        <dbReference type="ARBA" id="ARBA00023180"/>
    </source>
</evidence>
<keyword evidence="2 9" id="KW-0479">Metal-binding</keyword>
<dbReference type="PROSITE" id="PS50215">
    <property type="entry name" value="ADAM_MEPRO"/>
    <property type="match status" value="1"/>
</dbReference>
<feature type="region of interest" description="Disordered" evidence="10">
    <location>
        <begin position="34"/>
        <end position="62"/>
    </location>
</feature>
<protein>
    <recommendedName>
        <fullName evidence="11">Peptidase M12B domain-containing protein</fullName>
    </recommendedName>
</protein>
<dbReference type="FunFam" id="2.20.100.10:FF:000002">
    <property type="entry name" value="Unc-5 netrin receptor C"/>
    <property type="match status" value="1"/>
</dbReference>
<proteinExistence type="predicted"/>
<dbReference type="GO" id="GO:0004222">
    <property type="term" value="F:metalloendopeptidase activity"/>
    <property type="evidence" value="ECO:0007669"/>
    <property type="project" value="InterPro"/>
</dbReference>
<dbReference type="SUPFAM" id="SSF55486">
    <property type="entry name" value="Metalloproteases ('zincins'), catalytic domain"/>
    <property type="match status" value="1"/>
</dbReference>
<feature type="binding site" evidence="9">
    <location>
        <position position="472"/>
    </location>
    <ligand>
        <name>Zn(2+)</name>
        <dbReference type="ChEBI" id="CHEBI:29105"/>
        <note>catalytic</note>
    </ligand>
</feature>
<dbReference type="InterPro" id="IPR024079">
    <property type="entry name" value="MetalloPept_cat_dom_sf"/>
</dbReference>
<dbReference type="InterPro" id="IPR052065">
    <property type="entry name" value="Compl_asym_regulator"/>
</dbReference>
<sequence length="1558" mass="172992">MEPKRVISVAAVRRALKKASKRCKKLCVHKHYKRFDEPPPPVSDEREKSSDPRGRFDEAGNDSADTMKLRRTSFLDFIFILSTFFCGSHALHRRLTKRELVETFGVEKHSDVPEYSLLRVTERYSNASDGSLRLSFDAWNTSYTLALKPNYRIIGKHLTTVVRHGNASSTRSGIPAGLDYSCHYQGKVLSHEGRAVAVSDCRHLMGTIVMEDHFLVLQTIPKRVRHHQKEDHLVFKRDASLLTSLERAIEEHFVDMNEDQHVEFCEVSKSVDDPDIKAAADILAPNYTLPSVAKLDSLFIFPQLDPITLEIGLFLDSKLFEHFQREFQRDAEQHLLDFSLALINNVHVLYQQPTMNPNLDIVIVRYELWKSQPAGLETGVHKNGQAQTLLDGFCRHQARINPGSDLTDPGHWDHGVLLTGYDIYHTTTSVAGVAPVARMCDELFACSLVEGLHLGRSLVLAHEMGHNMGMVHDGVQNQCSRSCCLMSAVNGAGKTTWSTCSVREFNAFLLQLDQSGRGNCLRDAAESISTHDHLKDGRLPGQRFTADQQCSYFWGKEYQVEIPNGRRMDDICRILWCGNSGSTISTAHPALEGTWCGGAKWCQEGKCQPWLFGEEPRVVNGAWSLWGSNDKRCPISSCQVTGSIQLKPEMRTCTEPAPNNGGQHCRGTNIRGLVCGAPESGCRAFTRQEFGDKLCSAIKNDPEKPDLQLSGSSFLHSTQPCKVWCHLQGSELIRNKGQFPNGSPCGPNQYCVGGHCLNLACDDRAVVADSADCPEAGKDDEEMMVKWDLWTEWSSCSASCGTGGVQRRSRKCLTHLDVRRKTAKKSNKKKREKRALRVTQKMSCLGKGDETRPCKPEPPKCEQYSDWSEWSVCSAACGEGQQTRKRICMSGVDCKEKLLEEKPCNKGPCPTWSAWETWSPCSATCGDGHKSRRRTCSIEGQCEGEATLVFPCNERECVVETWSEWMSCSVTCGIGFQLREKLCDGEPCPNASKQARTCNLQDCSKASSPNWDDWTEWSSCSRTCGEGIQSRTRQCLSFFCSPLEPDNEARRCVAGPCPSSWGEWSEWSPCSSCAPGETRRRHRSCEVEEEDACVGATTEIDSCDALCNRVNGVANLKTAPIGIERWNPWQEWLPCSASCGGGIRQRLRTCPDGASCSEDGLSFELDTCNAESCETLKKTVHYWSEWGEWEQCSASCGGGRQTRSRKCLAQFVFLCDGYVNEERPCATEPCPDVQVAATHSVPAWSEWSDWSECSCFTLNQFRRRYCQIRDPAIQGFCAGPTVDQRSCTPTACLSQSGGWSEWSGWSKCSKDCGVSGHQIRNRMCSNPLPSNRGSYCIGYSFDQKPCAPQRSTCSGPPVDGAWSQWTDWSTCSDPCSNGHRSRTRYCNSPRPANGGLQCLGGDFEMQPCSDSSQCTQSRNGEWGVWSSWSQCSAACGFAFQSRHRFCDSPAPSGDGDACFGLAYMTSICRTDACESSVDGQWSSWGAWSQCAANCGIGSRTRTRECSAPAPINNGFPCFGRSSEVEDCTVDVDASERICSTSIANMKLLESDMSLLTLR</sequence>
<gene>
    <name evidence="12" type="ORF">QR680_016824</name>
</gene>
<evidence type="ECO:0000256" key="10">
    <source>
        <dbReference type="SAM" id="MobiDB-lite"/>
    </source>
</evidence>
<dbReference type="InterPro" id="IPR057401">
    <property type="entry name" value="Adt-1/2-like_dom"/>
</dbReference>
<feature type="binding site" evidence="9">
    <location>
        <position position="462"/>
    </location>
    <ligand>
        <name>Zn(2+)</name>
        <dbReference type="ChEBI" id="CHEBI:29105"/>
        <note>catalytic</note>
    </ligand>
</feature>
<feature type="active site" evidence="9">
    <location>
        <position position="463"/>
    </location>
</feature>
<dbReference type="Pfam" id="PF25379">
    <property type="entry name" value="Adt-1"/>
    <property type="match status" value="1"/>
</dbReference>
<keyword evidence="5 9" id="KW-0862">Zinc</keyword>
<dbReference type="SUPFAM" id="SSF82895">
    <property type="entry name" value="TSP-1 type 1 repeat"/>
    <property type="match status" value="13"/>
</dbReference>
<keyword evidence="8" id="KW-0325">Glycoprotein</keyword>
<dbReference type="Gene3D" id="3.40.1620.60">
    <property type="match status" value="1"/>
</dbReference>
<keyword evidence="7 9" id="KW-1015">Disulfide bond</keyword>
<dbReference type="GO" id="GO:0006508">
    <property type="term" value="P:proteolysis"/>
    <property type="evidence" value="ECO:0007669"/>
    <property type="project" value="UniProtKB-KW"/>
</dbReference>
<dbReference type="Pfam" id="PF17771">
    <property type="entry name" value="ADAMTS_CR_2"/>
    <property type="match status" value="1"/>
</dbReference>
<accession>A0AA39HEJ7</accession>
<evidence type="ECO:0000313" key="12">
    <source>
        <dbReference type="EMBL" id="KAK0403269.1"/>
    </source>
</evidence>
<evidence type="ECO:0000256" key="1">
    <source>
        <dbReference type="ARBA" id="ARBA00022670"/>
    </source>
</evidence>
<keyword evidence="6" id="KW-0482">Metalloprotease</keyword>
<dbReference type="Pfam" id="PF01421">
    <property type="entry name" value="Reprolysin"/>
    <property type="match status" value="1"/>
</dbReference>
<dbReference type="Proteomes" id="UP001175271">
    <property type="component" value="Unassembled WGS sequence"/>
</dbReference>
<dbReference type="InterPro" id="IPR001590">
    <property type="entry name" value="Peptidase_M12B"/>
</dbReference>
<evidence type="ECO:0000259" key="11">
    <source>
        <dbReference type="PROSITE" id="PS50215"/>
    </source>
</evidence>
<feature type="binding site" evidence="9">
    <location>
        <position position="466"/>
    </location>
    <ligand>
        <name>Zn(2+)</name>
        <dbReference type="ChEBI" id="CHEBI:29105"/>
        <note>catalytic</note>
    </ligand>
</feature>